<organism evidence="3 4">
    <name type="scientific">Agrobacterium tumefaciens</name>
    <dbReference type="NCBI Taxonomy" id="358"/>
    <lineage>
        <taxon>Bacteria</taxon>
        <taxon>Pseudomonadati</taxon>
        <taxon>Pseudomonadota</taxon>
        <taxon>Alphaproteobacteria</taxon>
        <taxon>Hyphomicrobiales</taxon>
        <taxon>Rhizobiaceae</taxon>
        <taxon>Rhizobium/Agrobacterium group</taxon>
        <taxon>Agrobacterium</taxon>
        <taxon>Agrobacterium tumefaciens complex</taxon>
    </lineage>
</organism>
<dbReference type="PANTHER" id="PTHR39176:SF1">
    <property type="entry name" value="PERIPLASMIC PROTEIN"/>
    <property type="match status" value="1"/>
</dbReference>
<protein>
    <recommendedName>
        <fullName evidence="2">Lysozyme inhibitor LprI-like N-terminal domain-containing protein</fullName>
    </recommendedName>
</protein>
<accession>A0A176XHH4</accession>
<dbReference type="EMBL" id="LXPS01000006">
    <property type="protein sequence ID" value="OAE48459.1"/>
    <property type="molecule type" value="Genomic_DNA"/>
</dbReference>
<keyword evidence="1" id="KW-0732">Signal</keyword>
<gene>
    <name evidence="3" type="ORF">A7J57_21880</name>
</gene>
<feature type="signal peptide" evidence="1">
    <location>
        <begin position="1"/>
        <end position="22"/>
    </location>
</feature>
<dbReference type="PANTHER" id="PTHR39176">
    <property type="entry name" value="PERIPLASMIC PROTEIN-RELATED"/>
    <property type="match status" value="1"/>
</dbReference>
<dbReference type="Pfam" id="PF07007">
    <property type="entry name" value="LprI"/>
    <property type="match status" value="1"/>
</dbReference>
<name>A0A176XHH4_AGRTU</name>
<feature type="chain" id="PRO_5008053447" description="Lysozyme inhibitor LprI-like N-terminal domain-containing protein" evidence="1">
    <location>
        <begin position="23"/>
        <end position="129"/>
    </location>
</feature>
<dbReference type="InterPro" id="IPR009739">
    <property type="entry name" value="LprI-like_N"/>
</dbReference>
<evidence type="ECO:0000256" key="1">
    <source>
        <dbReference type="SAM" id="SignalP"/>
    </source>
</evidence>
<evidence type="ECO:0000313" key="4">
    <source>
        <dbReference type="Proteomes" id="UP000077098"/>
    </source>
</evidence>
<reference evidence="3 4" key="1">
    <citation type="submission" date="2016-05" db="EMBL/GenBank/DDBJ databases">
        <authorList>
            <person name="Lavstsen T."/>
            <person name="Jespersen J.S."/>
        </authorList>
    </citation>
    <scope>NUCLEOTIDE SEQUENCE [LARGE SCALE GENOMIC DNA]</scope>
    <source>
        <strain evidence="3 4">KCJ1736</strain>
    </source>
</reference>
<evidence type="ECO:0000313" key="3">
    <source>
        <dbReference type="EMBL" id="OAE48459.1"/>
    </source>
</evidence>
<feature type="domain" description="Lysozyme inhibitor LprI-like N-terminal" evidence="2">
    <location>
        <begin position="27"/>
        <end position="119"/>
    </location>
</feature>
<dbReference type="RefSeq" id="WP_063947955.1">
    <property type="nucleotide sequence ID" value="NZ_LXPS01000006.1"/>
</dbReference>
<evidence type="ECO:0000259" key="2">
    <source>
        <dbReference type="Pfam" id="PF07007"/>
    </source>
</evidence>
<dbReference type="Gene3D" id="1.20.1270.180">
    <property type="match status" value="1"/>
</dbReference>
<comment type="caution">
    <text evidence="3">The sequence shown here is derived from an EMBL/GenBank/DDBJ whole genome shotgun (WGS) entry which is preliminary data.</text>
</comment>
<sequence length="129" mass="13773">MPTKKLLLVVAALCLISSGATAQSTDCDKAETQAELRQCQQARYLDADRALNAQWSLALAAIANQPDVEKALLDAQRAWISFRDLHCKAVGVQSGGGTLKSVVVASCLADVTDNRVEELKAFAVSPEDN</sequence>
<dbReference type="Proteomes" id="UP000077098">
    <property type="component" value="Unassembled WGS sequence"/>
</dbReference>
<proteinExistence type="predicted"/>
<dbReference type="AlphaFoldDB" id="A0A176XHH4"/>